<accession>Q08YD9</accession>
<gene>
    <name evidence="1" type="ORF">STIAU_1202</name>
</gene>
<organism evidence="1 2">
    <name type="scientific">Stigmatella aurantiaca (strain DW4/3-1)</name>
    <dbReference type="NCBI Taxonomy" id="378806"/>
    <lineage>
        <taxon>Bacteria</taxon>
        <taxon>Pseudomonadati</taxon>
        <taxon>Myxococcota</taxon>
        <taxon>Myxococcia</taxon>
        <taxon>Myxococcales</taxon>
        <taxon>Cystobacterineae</taxon>
        <taxon>Archangiaceae</taxon>
        <taxon>Stigmatella</taxon>
    </lineage>
</organism>
<reference evidence="1 2" key="1">
    <citation type="submission" date="2006-04" db="EMBL/GenBank/DDBJ databases">
        <authorList>
            <person name="Nierman W.C."/>
        </authorList>
    </citation>
    <scope>NUCLEOTIDE SEQUENCE [LARGE SCALE GENOMIC DNA]</scope>
    <source>
        <strain evidence="1 2">DW4/3-1</strain>
    </source>
</reference>
<evidence type="ECO:0000313" key="1">
    <source>
        <dbReference type="EMBL" id="EAU65497.1"/>
    </source>
</evidence>
<sequence length="34" mass="3840">MFTAGNSNHAAIWRKFREELLPQFILGAVTAPRP</sequence>
<evidence type="ECO:0000313" key="2">
    <source>
        <dbReference type="Proteomes" id="UP000032702"/>
    </source>
</evidence>
<protein>
    <recommendedName>
        <fullName evidence="3">Transposase</fullName>
    </recommendedName>
</protein>
<comment type="caution">
    <text evidence="1">The sequence shown here is derived from an EMBL/GenBank/DDBJ whole genome shotgun (WGS) entry which is preliminary data.</text>
</comment>
<dbReference type="AlphaFoldDB" id="Q08YD9"/>
<name>Q08YD9_STIAD</name>
<dbReference type="Proteomes" id="UP000032702">
    <property type="component" value="Unassembled WGS sequence"/>
</dbReference>
<dbReference type="PATRIC" id="fig|378806.16.peg.4543"/>
<evidence type="ECO:0008006" key="3">
    <source>
        <dbReference type="Google" id="ProtNLM"/>
    </source>
</evidence>
<proteinExistence type="predicted"/>
<dbReference type="EMBL" id="AAMD01000080">
    <property type="protein sequence ID" value="EAU65497.1"/>
    <property type="molecule type" value="Genomic_DNA"/>
</dbReference>